<feature type="signal peptide" evidence="2">
    <location>
        <begin position="1"/>
        <end position="23"/>
    </location>
</feature>
<keyword evidence="5" id="KW-1185">Reference proteome</keyword>
<gene>
    <name evidence="4" type="ORF">WDU99_13750</name>
</gene>
<keyword evidence="2" id="KW-0732">Signal</keyword>
<dbReference type="Gene3D" id="3.10.450.40">
    <property type="match status" value="2"/>
</dbReference>
<dbReference type="Pfam" id="PF03413">
    <property type="entry name" value="PepSY"/>
    <property type="match status" value="1"/>
</dbReference>
<feature type="region of interest" description="Disordered" evidence="1">
    <location>
        <begin position="32"/>
        <end position="62"/>
    </location>
</feature>
<sequence length="212" mass="21615">MSNRTARPAARLMIAGAVATALAAVVLTGCSSPSTAPTDAPATVSAAPTTLSPDPSTSPTPDATFGFITGIDALVTAGELAVSTVPGSTLVSIDLDDDGAWDVQVVTSDGAEHDLDISADGTTVISGPRQDTDDADDRAEHQARIAAAEIDFAEAAELMIEAVPGGTVRDLSLDTDNSTTVWEGDVIDGSQVKHEVRLDAADGTVLRNEVDD</sequence>
<name>A0ABU8LEF2_9MICO</name>
<reference evidence="4 5" key="1">
    <citation type="submission" date="2024-02" db="EMBL/GenBank/DDBJ databases">
        <authorList>
            <person name="Saticioglu I.B."/>
        </authorList>
    </citation>
    <scope>NUCLEOTIDE SEQUENCE [LARGE SCALE GENOMIC DNA]</scope>
    <source>
        <strain evidence="4 5">Mu-80</strain>
    </source>
</reference>
<proteinExistence type="predicted"/>
<dbReference type="RefSeq" id="WP_337333025.1">
    <property type="nucleotide sequence ID" value="NZ_JBBDGM010000013.1"/>
</dbReference>
<dbReference type="EMBL" id="JBBDGM010000013">
    <property type="protein sequence ID" value="MEJ1089380.1"/>
    <property type="molecule type" value="Genomic_DNA"/>
</dbReference>
<dbReference type="InterPro" id="IPR025711">
    <property type="entry name" value="PepSY"/>
</dbReference>
<evidence type="ECO:0000256" key="2">
    <source>
        <dbReference type="SAM" id="SignalP"/>
    </source>
</evidence>
<evidence type="ECO:0000256" key="1">
    <source>
        <dbReference type="SAM" id="MobiDB-lite"/>
    </source>
</evidence>
<accession>A0ABU8LEF2</accession>
<evidence type="ECO:0000259" key="3">
    <source>
        <dbReference type="Pfam" id="PF03413"/>
    </source>
</evidence>
<protein>
    <submittedName>
        <fullName evidence="4">PepSY domain-containing protein</fullName>
    </submittedName>
</protein>
<evidence type="ECO:0000313" key="5">
    <source>
        <dbReference type="Proteomes" id="UP001371224"/>
    </source>
</evidence>
<dbReference type="PROSITE" id="PS51257">
    <property type="entry name" value="PROKAR_LIPOPROTEIN"/>
    <property type="match status" value="1"/>
</dbReference>
<evidence type="ECO:0000313" key="4">
    <source>
        <dbReference type="EMBL" id="MEJ1089380.1"/>
    </source>
</evidence>
<feature type="domain" description="PepSY" evidence="3">
    <location>
        <begin position="150"/>
        <end position="207"/>
    </location>
</feature>
<comment type="caution">
    <text evidence="4">The sequence shown here is derived from an EMBL/GenBank/DDBJ whole genome shotgun (WGS) entry which is preliminary data.</text>
</comment>
<feature type="compositionally biased region" description="Low complexity" evidence="1">
    <location>
        <begin position="45"/>
        <end position="62"/>
    </location>
</feature>
<organism evidence="4 5">
    <name type="scientific">Microbacterium bandirmense</name>
    <dbReference type="NCBI Taxonomy" id="3122050"/>
    <lineage>
        <taxon>Bacteria</taxon>
        <taxon>Bacillati</taxon>
        <taxon>Actinomycetota</taxon>
        <taxon>Actinomycetes</taxon>
        <taxon>Micrococcales</taxon>
        <taxon>Microbacteriaceae</taxon>
        <taxon>Microbacterium</taxon>
    </lineage>
</organism>
<feature type="chain" id="PRO_5045452436" evidence="2">
    <location>
        <begin position="24"/>
        <end position="212"/>
    </location>
</feature>
<dbReference type="Proteomes" id="UP001371224">
    <property type="component" value="Unassembled WGS sequence"/>
</dbReference>